<dbReference type="Gene3D" id="2.40.70.10">
    <property type="entry name" value="Acid Proteases"/>
    <property type="match status" value="1"/>
</dbReference>
<name>A0ABR2G9A4_9ROSI</name>
<feature type="compositionally biased region" description="Basic and acidic residues" evidence="1">
    <location>
        <begin position="472"/>
        <end position="482"/>
    </location>
</feature>
<feature type="compositionally biased region" description="Basic and acidic residues" evidence="1">
    <location>
        <begin position="436"/>
        <end position="460"/>
    </location>
</feature>
<dbReference type="Proteomes" id="UP001472677">
    <property type="component" value="Unassembled WGS sequence"/>
</dbReference>
<dbReference type="Pfam" id="PF13650">
    <property type="entry name" value="Asp_protease_2"/>
    <property type="match status" value="1"/>
</dbReference>
<dbReference type="PANTHER" id="PTHR33067:SF32">
    <property type="entry name" value="ASPARTIC PEPTIDASE DDI1-TYPE DOMAIN-CONTAINING PROTEIN"/>
    <property type="match status" value="1"/>
</dbReference>
<feature type="region of interest" description="Disordered" evidence="1">
    <location>
        <begin position="295"/>
        <end position="343"/>
    </location>
</feature>
<reference evidence="3 4" key="1">
    <citation type="journal article" date="2024" name="G3 (Bethesda)">
        <title>Genome assembly of Hibiscus sabdariffa L. provides insights into metabolisms of medicinal natural products.</title>
        <authorList>
            <person name="Kim T."/>
        </authorList>
    </citation>
    <scope>NUCLEOTIDE SEQUENCE [LARGE SCALE GENOMIC DNA]</scope>
    <source>
        <strain evidence="3">TK-2024</strain>
        <tissue evidence="3">Old leaves</tissue>
    </source>
</reference>
<proteinExistence type="predicted"/>
<feature type="compositionally biased region" description="Acidic residues" evidence="1">
    <location>
        <begin position="461"/>
        <end position="471"/>
    </location>
</feature>
<comment type="caution">
    <text evidence="3">The sequence shown here is derived from an EMBL/GenBank/DDBJ whole genome shotgun (WGS) entry which is preliminary data.</text>
</comment>
<dbReference type="Pfam" id="PF03732">
    <property type="entry name" value="Retrotrans_gag"/>
    <property type="match status" value="1"/>
</dbReference>
<gene>
    <name evidence="3" type="ORF">V6N12_065636</name>
</gene>
<dbReference type="InterPro" id="IPR021109">
    <property type="entry name" value="Peptidase_aspartic_dom_sf"/>
</dbReference>
<accession>A0ABR2G9A4</accession>
<evidence type="ECO:0000256" key="1">
    <source>
        <dbReference type="SAM" id="MobiDB-lite"/>
    </source>
</evidence>
<organism evidence="3 4">
    <name type="scientific">Hibiscus sabdariffa</name>
    <name type="common">roselle</name>
    <dbReference type="NCBI Taxonomy" id="183260"/>
    <lineage>
        <taxon>Eukaryota</taxon>
        <taxon>Viridiplantae</taxon>
        <taxon>Streptophyta</taxon>
        <taxon>Embryophyta</taxon>
        <taxon>Tracheophyta</taxon>
        <taxon>Spermatophyta</taxon>
        <taxon>Magnoliopsida</taxon>
        <taxon>eudicotyledons</taxon>
        <taxon>Gunneridae</taxon>
        <taxon>Pentapetalae</taxon>
        <taxon>rosids</taxon>
        <taxon>malvids</taxon>
        <taxon>Malvales</taxon>
        <taxon>Malvaceae</taxon>
        <taxon>Malvoideae</taxon>
        <taxon>Hibiscus</taxon>
    </lineage>
</organism>
<feature type="region of interest" description="Disordered" evidence="1">
    <location>
        <begin position="436"/>
        <end position="507"/>
    </location>
</feature>
<feature type="compositionally biased region" description="Polar residues" evidence="1">
    <location>
        <begin position="296"/>
        <end position="319"/>
    </location>
</feature>
<dbReference type="PANTHER" id="PTHR33067">
    <property type="entry name" value="RNA-DIRECTED DNA POLYMERASE-RELATED"/>
    <property type="match status" value="1"/>
</dbReference>
<sequence length="747" mass="83223">MYRGDEPVDGQNDQPDGGNAGALARPRAICDHLTPVLDDLNPGIVAPEIQAAHFELKPVMFNMLNSIGQFGGSPHEDARQHIRAFLEVCDSFRQQGVHEDVLKLKLFPYSLRDRARYDIASFRQADDESMYECWDRYKGLLRKCTNHGFQDWTQVVMFYNGVNAPTRMMLDASANGTLLDKSPEEAFEILDKIGNNDYQFPTSRLGPGRRTSGKLELDANDSVSTQLSAITNLLKNLQKPSDVREAKALSCVHCEGDHHAIDCPVMHEQASYVGNFNRNSNNPYSNTYNSGWRQHPNFSWNNQGGTNASSSNRQQNTNAPPGLQANMPWHSETKGNAPISNSSSMEATMQEFISTTKTMLQEHSTSIKHQGNMLQTQGALLQSHSSSLRALETQVGQIAQALQVRPHGNLPSNIEVTKCNGKEQCSALTLRSGKEINKDDKFGGSHVEDPTPSHVQKEPEFVDDSSIEEDKEEKLDNEKTGEQHANATTSAVPKPAKDEVRPPPPFPQRLKKHKEDLQFQKFVCMLDQFHINIPFLEAIEQVPSYAKFLKDIVTKKRKAESYETVAVASEYGAGKSELPIKKEDPDSFIIPCSIGDNFMGNALCDLGSSVNLMPKAVFRKLGIGIERPTTVILQLADRSHVRPEGKVEDVIVKVGKFVFPVDFLILDCEVDEKAPIILGRPFLATGRILIDCEKGDFTMRVAGQAMTINVFNTLRYMDNQGECHHLQEENTTAVEEDSDIICCSNFI</sequence>
<feature type="region of interest" description="Disordered" evidence="1">
    <location>
        <begin position="1"/>
        <end position="23"/>
    </location>
</feature>
<dbReference type="EMBL" id="JBBPBM010000002">
    <property type="protein sequence ID" value="KAK8597160.1"/>
    <property type="molecule type" value="Genomic_DNA"/>
</dbReference>
<evidence type="ECO:0000259" key="2">
    <source>
        <dbReference type="Pfam" id="PF03732"/>
    </source>
</evidence>
<keyword evidence="4" id="KW-1185">Reference proteome</keyword>
<dbReference type="CDD" id="cd00303">
    <property type="entry name" value="retropepsin_like"/>
    <property type="match status" value="1"/>
</dbReference>
<feature type="domain" description="Retrotransposon gag" evidence="2">
    <location>
        <begin position="100"/>
        <end position="163"/>
    </location>
</feature>
<protein>
    <recommendedName>
        <fullName evidence="2">Retrotransposon gag domain-containing protein</fullName>
    </recommendedName>
</protein>
<evidence type="ECO:0000313" key="4">
    <source>
        <dbReference type="Proteomes" id="UP001472677"/>
    </source>
</evidence>
<dbReference type="InterPro" id="IPR005162">
    <property type="entry name" value="Retrotrans_gag_dom"/>
</dbReference>
<evidence type="ECO:0000313" key="3">
    <source>
        <dbReference type="EMBL" id="KAK8597160.1"/>
    </source>
</evidence>